<organism evidence="2 3">
    <name type="scientific">Gymnopus androsaceus JB14</name>
    <dbReference type="NCBI Taxonomy" id="1447944"/>
    <lineage>
        <taxon>Eukaryota</taxon>
        <taxon>Fungi</taxon>
        <taxon>Dikarya</taxon>
        <taxon>Basidiomycota</taxon>
        <taxon>Agaricomycotina</taxon>
        <taxon>Agaricomycetes</taxon>
        <taxon>Agaricomycetidae</taxon>
        <taxon>Agaricales</taxon>
        <taxon>Marasmiineae</taxon>
        <taxon>Omphalotaceae</taxon>
        <taxon>Gymnopus</taxon>
    </lineage>
</organism>
<evidence type="ECO:0000256" key="1">
    <source>
        <dbReference type="SAM" id="MobiDB-lite"/>
    </source>
</evidence>
<feature type="region of interest" description="Disordered" evidence="1">
    <location>
        <begin position="82"/>
        <end position="107"/>
    </location>
</feature>
<dbReference type="AlphaFoldDB" id="A0A6A4HR00"/>
<name>A0A6A4HR00_9AGAR</name>
<feature type="compositionally biased region" description="Low complexity" evidence="1">
    <location>
        <begin position="86"/>
        <end position="98"/>
    </location>
</feature>
<evidence type="ECO:0000313" key="3">
    <source>
        <dbReference type="Proteomes" id="UP000799118"/>
    </source>
</evidence>
<proteinExistence type="predicted"/>
<accession>A0A6A4HR00</accession>
<evidence type="ECO:0000313" key="2">
    <source>
        <dbReference type="EMBL" id="KAE9400141.1"/>
    </source>
</evidence>
<feature type="compositionally biased region" description="Basic and acidic residues" evidence="1">
    <location>
        <begin position="296"/>
        <end position="306"/>
    </location>
</feature>
<dbReference type="Proteomes" id="UP000799118">
    <property type="component" value="Unassembled WGS sequence"/>
</dbReference>
<sequence length="306" mass="34077">MATIAKIVFPPPPPTINTLTYSQRTQLMRSTKKLGRVLGITPQLIDIYPSVSSSSSHTEDSWLNSDAKPLLRLAMSSPSFDNVVGSSDAESSPSSLSFSDDETDSNAEDMRYTIRPNLSEPTRDSFLSVPAFHIPSSNSLRLAKMDRIRKKLGDDVPIHLVFPNEDEMDSASADSCSTSPDPSVTIHWRPLPPIPNDDACSPLTSVITLPSSHPHPRTRLSNARDSILVQTSRQNHKIKRKPVPKFDSLEELALQSLSIEVERRKAKERLSLILELPHEHDDENDLLTSESNDSTMEERKTATRIF</sequence>
<keyword evidence="3" id="KW-1185">Reference proteome</keyword>
<reference evidence="2" key="1">
    <citation type="journal article" date="2019" name="Environ. Microbiol.">
        <title>Fungal ecological strategies reflected in gene transcription - a case study of two litter decomposers.</title>
        <authorList>
            <person name="Barbi F."/>
            <person name="Kohler A."/>
            <person name="Barry K."/>
            <person name="Baskaran P."/>
            <person name="Daum C."/>
            <person name="Fauchery L."/>
            <person name="Ihrmark K."/>
            <person name="Kuo A."/>
            <person name="LaButti K."/>
            <person name="Lipzen A."/>
            <person name="Morin E."/>
            <person name="Grigoriev I.V."/>
            <person name="Henrissat B."/>
            <person name="Lindahl B."/>
            <person name="Martin F."/>
        </authorList>
    </citation>
    <scope>NUCLEOTIDE SEQUENCE</scope>
    <source>
        <strain evidence="2">JB14</strain>
    </source>
</reference>
<feature type="region of interest" description="Disordered" evidence="1">
    <location>
        <begin position="283"/>
        <end position="306"/>
    </location>
</feature>
<dbReference type="OrthoDB" id="3034829at2759"/>
<protein>
    <submittedName>
        <fullName evidence="2">Uncharacterized protein</fullName>
    </submittedName>
</protein>
<dbReference type="EMBL" id="ML769460">
    <property type="protein sequence ID" value="KAE9400141.1"/>
    <property type="molecule type" value="Genomic_DNA"/>
</dbReference>
<gene>
    <name evidence="2" type="ORF">BT96DRAFT_975525</name>
</gene>